<dbReference type="RefSeq" id="WP_284297556.1">
    <property type="nucleotide sequence ID" value="NZ_BSVA01000001.1"/>
</dbReference>
<dbReference type="PROSITE" id="PS51274">
    <property type="entry name" value="GATASE_COBBQ"/>
    <property type="match status" value="1"/>
</dbReference>
<gene>
    <name evidence="13" type="primary">hisH2</name>
    <name evidence="11" type="synonym">hisH</name>
    <name evidence="13" type="ORF">GCM10025869_05410</name>
</gene>
<dbReference type="EC" id="3.5.1.2" evidence="11"/>
<dbReference type="PROSITE" id="PS51273">
    <property type="entry name" value="GATASE_TYPE_1"/>
    <property type="match status" value="1"/>
</dbReference>
<feature type="active site" description="Nucleophile" evidence="11">
    <location>
        <position position="80"/>
    </location>
</feature>
<keyword evidence="7 11" id="KW-0456">Lyase</keyword>
<dbReference type="SUPFAM" id="SSF52317">
    <property type="entry name" value="Class I glutamine amidotransferase-like"/>
    <property type="match status" value="1"/>
</dbReference>
<dbReference type="PIRSF" id="PIRSF000495">
    <property type="entry name" value="Amidotransf_hisH"/>
    <property type="match status" value="1"/>
</dbReference>
<keyword evidence="4 11" id="KW-0378">Hydrolase</keyword>
<keyword evidence="11" id="KW-0963">Cytoplasm</keyword>
<keyword evidence="14" id="KW-1185">Reference proteome</keyword>
<evidence type="ECO:0000313" key="14">
    <source>
        <dbReference type="Proteomes" id="UP001157069"/>
    </source>
</evidence>
<comment type="catalytic activity">
    <reaction evidence="10 11">
        <text>L-glutamine + H2O = L-glutamate + NH4(+)</text>
        <dbReference type="Rhea" id="RHEA:15889"/>
        <dbReference type="ChEBI" id="CHEBI:15377"/>
        <dbReference type="ChEBI" id="CHEBI:28938"/>
        <dbReference type="ChEBI" id="CHEBI:29985"/>
        <dbReference type="ChEBI" id="CHEBI:58359"/>
        <dbReference type="EC" id="3.5.1.2"/>
    </reaction>
</comment>
<feature type="active site" evidence="11">
    <location>
        <position position="183"/>
    </location>
</feature>
<dbReference type="Pfam" id="PF00117">
    <property type="entry name" value="GATase"/>
    <property type="match status" value="1"/>
</dbReference>
<evidence type="ECO:0000256" key="3">
    <source>
        <dbReference type="ARBA" id="ARBA00022605"/>
    </source>
</evidence>
<comment type="subcellular location">
    <subcellularLocation>
        <location evidence="11">Cytoplasm</location>
    </subcellularLocation>
</comment>
<feature type="active site" evidence="11">
    <location>
        <position position="185"/>
    </location>
</feature>
<evidence type="ECO:0000256" key="2">
    <source>
        <dbReference type="ARBA" id="ARBA00011152"/>
    </source>
</evidence>
<dbReference type="Gene3D" id="3.40.50.880">
    <property type="match status" value="1"/>
</dbReference>
<comment type="function">
    <text evidence="8 11">IGPS catalyzes the conversion of PRFAR and glutamine to IGP, AICAR and glutamate. The HisH subunit catalyzes the hydrolysis of glutamine to glutamate and ammonia as part of the synthesis of IGP and AICAR. The resulting ammonia molecule is channeled to the active site of HisF.</text>
</comment>
<evidence type="ECO:0000256" key="5">
    <source>
        <dbReference type="ARBA" id="ARBA00022962"/>
    </source>
</evidence>
<comment type="catalytic activity">
    <reaction evidence="9 11">
        <text>5-[(5-phospho-1-deoxy-D-ribulos-1-ylimino)methylamino]-1-(5-phospho-beta-D-ribosyl)imidazole-4-carboxamide + L-glutamine = D-erythro-1-(imidazol-4-yl)glycerol 3-phosphate + 5-amino-1-(5-phospho-beta-D-ribosyl)imidazole-4-carboxamide + L-glutamate + H(+)</text>
        <dbReference type="Rhea" id="RHEA:24793"/>
        <dbReference type="ChEBI" id="CHEBI:15378"/>
        <dbReference type="ChEBI" id="CHEBI:29985"/>
        <dbReference type="ChEBI" id="CHEBI:58278"/>
        <dbReference type="ChEBI" id="CHEBI:58359"/>
        <dbReference type="ChEBI" id="CHEBI:58475"/>
        <dbReference type="ChEBI" id="CHEBI:58525"/>
        <dbReference type="EC" id="4.3.2.10"/>
    </reaction>
</comment>
<evidence type="ECO:0000313" key="13">
    <source>
        <dbReference type="EMBL" id="GMA90012.1"/>
    </source>
</evidence>
<evidence type="ECO:0000256" key="11">
    <source>
        <dbReference type="HAMAP-Rule" id="MF_00278"/>
    </source>
</evidence>
<sequence length="201" mass="22093">MTVSLLSYGLGNLGSVANMLKRVGAEVRIVSSPDEVRESERVLLPGIGAFDTGMRMLDEQELTPALKEFAESGRPLLGICLGMQFLLDSSEEGGARGLGLISGRSLRFSEDTGVRVPHMGWNLVRPTRQDPLVADLPDESRFYFVHSYRVVPDDDAHVLGVTDYGVPFASMIRSGNVMGAQFHPEKSHDFGKRILRNFAEL</sequence>
<proteinExistence type="inferred from homology"/>
<dbReference type="CDD" id="cd01748">
    <property type="entry name" value="GATase1_IGP_Synthase"/>
    <property type="match status" value="1"/>
</dbReference>
<evidence type="ECO:0000256" key="8">
    <source>
        <dbReference type="ARBA" id="ARBA00025299"/>
    </source>
</evidence>
<dbReference type="Proteomes" id="UP001157069">
    <property type="component" value="Unassembled WGS sequence"/>
</dbReference>
<comment type="caution">
    <text evidence="13">The sequence shown here is derived from an EMBL/GenBank/DDBJ whole genome shotgun (WGS) entry which is preliminary data.</text>
</comment>
<evidence type="ECO:0000256" key="10">
    <source>
        <dbReference type="ARBA" id="ARBA00049534"/>
    </source>
</evidence>
<accession>A0ABQ6JNZ7</accession>
<comment type="subunit">
    <text evidence="2 11">Heterodimer of HisH and HisF.</text>
</comment>
<evidence type="ECO:0000259" key="12">
    <source>
        <dbReference type="Pfam" id="PF00117"/>
    </source>
</evidence>
<dbReference type="EMBL" id="BSVA01000001">
    <property type="protein sequence ID" value="GMA90012.1"/>
    <property type="molecule type" value="Genomic_DNA"/>
</dbReference>
<dbReference type="PANTHER" id="PTHR42701:SF1">
    <property type="entry name" value="IMIDAZOLE GLYCEROL PHOSPHATE SYNTHASE SUBUNIT HISH"/>
    <property type="match status" value="1"/>
</dbReference>
<keyword evidence="6 11" id="KW-0368">Histidine biosynthesis</keyword>
<name>A0ABQ6JNZ7_9MICO</name>
<organism evidence="13 14">
    <name type="scientific">Homoserinibacter gongjuensis</name>
    <dbReference type="NCBI Taxonomy" id="1162968"/>
    <lineage>
        <taxon>Bacteria</taxon>
        <taxon>Bacillati</taxon>
        <taxon>Actinomycetota</taxon>
        <taxon>Actinomycetes</taxon>
        <taxon>Micrococcales</taxon>
        <taxon>Microbacteriaceae</taxon>
        <taxon>Homoserinibacter</taxon>
    </lineage>
</organism>
<protein>
    <recommendedName>
        <fullName evidence="11">Imidazole glycerol phosphate synthase subunit HisH</fullName>
        <ecNumber evidence="11">4.3.2.10</ecNumber>
    </recommendedName>
    <alternativeName>
        <fullName evidence="11">IGP synthase glutaminase subunit</fullName>
        <ecNumber evidence="11">3.5.1.2</ecNumber>
    </alternativeName>
    <alternativeName>
        <fullName evidence="11">IGP synthase subunit HisH</fullName>
    </alternativeName>
    <alternativeName>
        <fullName evidence="11">ImGP synthase subunit HisH</fullName>
        <shortName evidence="11">IGPS subunit HisH</shortName>
    </alternativeName>
</protein>
<evidence type="ECO:0000256" key="9">
    <source>
        <dbReference type="ARBA" id="ARBA00047838"/>
    </source>
</evidence>
<evidence type="ECO:0000256" key="6">
    <source>
        <dbReference type="ARBA" id="ARBA00023102"/>
    </source>
</evidence>
<dbReference type="InterPro" id="IPR017926">
    <property type="entry name" value="GATASE"/>
</dbReference>
<feature type="domain" description="Glutamine amidotransferase" evidence="12">
    <location>
        <begin position="11"/>
        <end position="198"/>
    </location>
</feature>
<keyword evidence="3 11" id="KW-0028">Amino-acid biosynthesis</keyword>
<reference evidence="14" key="1">
    <citation type="journal article" date="2019" name="Int. J. Syst. Evol. Microbiol.">
        <title>The Global Catalogue of Microorganisms (GCM) 10K type strain sequencing project: providing services to taxonomists for standard genome sequencing and annotation.</title>
        <authorList>
            <consortium name="The Broad Institute Genomics Platform"/>
            <consortium name="The Broad Institute Genome Sequencing Center for Infectious Disease"/>
            <person name="Wu L."/>
            <person name="Ma J."/>
        </authorList>
    </citation>
    <scope>NUCLEOTIDE SEQUENCE [LARGE SCALE GENOMIC DNA]</scope>
    <source>
        <strain evidence="14">NBRC 108755</strain>
    </source>
</reference>
<dbReference type="PANTHER" id="PTHR42701">
    <property type="entry name" value="IMIDAZOLE GLYCEROL PHOSPHATE SYNTHASE SUBUNIT HISH"/>
    <property type="match status" value="1"/>
</dbReference>
<dbReference type="HAMAP" id="MF_00278">
    <property type="entry name" value="HisH"/>
    <property type="match status" value="1"/>
</dbReference>
<evidence type="ECO:0000256" key="7">
    <source>
        <dbReference type="ARBA" id="ARBA00023239"/>
    </source>
</evidence>
<dbReference type="InterPro" id="IPR029062">
    <property type="entry name" value="Class_I_gatase-like"/>
</dbReference>
<evidence type="ECO:0000256" key="1">
    <source>
        <dbReference type="ARBA" id="ARBA00005091"/>
    </source>
</evidence>
<dbReference type="EC" id="4.3.2.10" evidence="11"/>
<dbReference type="InterPro" id="IPR010139">
    <property type="entry name" value="Imidazole-glycPsynth_HisH"/>
</dbReference>
<dbReference type="NCBIfam" id="TIGR01855">
    <property type="entry name" value="IMP_synth_hisH"/>
    <property type="match status" value="1"/>
</dbReference>
<comment type="pathway">
    <text evidence="1 11">Amino-acid biosynthesis; L-histidine biosynthesis; L-histidine from 5-phospho-alpha-D-ribose 1-diphosphate: step 5/9.</text>
</comment>
<keyword evidence="5 11" id="KW-0315">Glutamine amidotransferase</keyword>
<evidence type="ECO:0000256" key="4">
    <source>
        <dbReference type="ARBA" id="ARBA00022801"/>
    </source>
</evidence>